<evidence type="ECO:0008006" key="4">
    <source>
        <dbReference type="Google" id="ProtNLM"/>
    </source>
</evidence>
<feature type="compositionally biased region" description="Basic and acidic residues" evidence="1">
    <location>
        <begin position="143"/>
        <end position="158"/>
    </location>
</feature>
<protein>
    <recommendedName>
        <fullName evidence="4">THAP-type domain-containing protein</fullName>
    </recommendedName>
</protein>
<proteinExistence type="predicted"/>
<dbReference type="EMBL" id="JBBPFD010000045">
    <property type="protein sequence ID" value="KAK7880841.1"/>
    <property type="molecule type" value="Genomic_DNA"/>
</dbReference>
<comment type="caution">
    <text evidence="2">The sequence shown here is derived from an EMBL/GenBank/DDBJ whole genome shotgun (WGS) entry which is preliminary data.</text>
</comment>
<keyword evidence="3" id="KW-1185">Reference proteome</keyword>
<evidence type="ECO:0000313" key="2">
    <source>
        <dbReference type="EMBL" id="KAK7880841.1"/>
    </source>
</evidence>
<dbReference type="Proteomes" id="UP001460270">
    <property type="component" value="Unassembled WGS sequence"/>
</dbReference>
<accession>A0AAW0MRM0</accession>
<evidence type="ECO:0000256" key="1">
    <source>
        <dbReference type="SAM" id="MobiDB-lite"/>
    </source>
</evidence>
<gene>
    <name evidence="2" type="ORF">WMY93_032521</name>
</gene>
<dbReference type="AlphaFoldDB" id="A0AAW0MRM0"/>
<organism evidence="2 3">
    <name type="scientific">Mugilogobius chulae</name>
    <name type="common">yellowstripe goby</name>
    <dbReference type="NCBI Taxonomy" id="88201"/>
    <lineage>
        <taxon>Eukaryota</taxon>
        <taxon>Metazoa</taxon>
        <taxon>Chordata</taxon>
        <taxon>Craniata</taxon>
        <taxon>Vertebrata</taxon>
        <taxon>Euteleostomi</taxon>
        <taxon>Actinopterygii</taxon>
        <taxon>Neopterygii</taxon>
        <taxon>Teleostei</taxon>
        <taxon>Neoteleostei</taxon>
        <taxon>Acanthomorphata</taxon>
        <taxon>Gobiaria</taxon>
        <taxon>Gobiiformes</taxon>
        <taxon>Gobioidei</taxon>
        <taxon>Gobiidae</taxon>
        <taxon>Gobionellinae</taxon>
        <taxon>Mugilogobius</taxon>
    </lineage>
</organism>
<name>A0AAW0MRM0_9GOBI</name>
<reference evidence="3" key="1">
    <citation type="submission" date="2024-04" db="EMBL/GenBank/DDBJ databases">
        <title>Salinicola lusitanus LLJ914,a marine bacterium isolated from the Okinawa Trough.</title>
        <authorList>
            <person name="Li J."/>
        </authorList>
    </citation>
    <scope>NUCLEOTIDE SEQUENCE [LARGE SCALE GENOMIC DNA]</scope>
</reference>
<sequence length="232" mass="26269">MLASLTPSSRLRIVSDFQSSPHSRAESHRRLWKWLLHKRVLRFVSELQTSGQNTAAVKALELFKNNARLCDLHFSKKDLSGVSGLERQVSCDERKGDFNDVHFLTENNVCMMLSYCEEAKDFSAAAQAIGRIFSNSDSLMKSFRRDDDKKPQKQKDEPETGAAAAVSNQETSEISDLNIDIDAVRRVYERILSIDEIQSALVDALVFLTPNLELDLEYLDVYETTRTTLTSS</sequence>
<evidence type="ECO:0000313" key="3">
    <source>
        <dbReference type="Proteomes" id="UP001460270"/>
    </source>
</evidence>
<feature type="region of interest" description="Disordered" evidence="1">
    <location>
        <begin position="143"/>
        <end position="169"/>
    </location>
</feature>